<name>A0A397SE81_9GLOM</name>
<sequence>MAVFNKEIIKNYENLYNTKEGYDVIIYADELEFQALVKYFQKILVGKNHYDFIIKNILEITELTYQKESFEKLWDFCLQQICDKSDYLFESTKFLTFNPSILEIILKRDDFCICNEIVIWENLLKWAHNGKVVYAKDDCSNCSSWVGVCAENFNYESWAGNQPTGWVLGSSGYCYHSHYCLADYCGDDTKITVHLDMNKRTCAFTVNALPIKNYAYGCKIFKTEV</sequence>
<feature type="domain" description="BACK" evidence="1">
    <location>
        <begin position="69"/>
        <end position="129"/>
    </location>
</feature>
<accession>A0A397SE81</accession>
<dbReference type="EMBL" id="QKYT01000852">
    <property type="protein sequence ID" value="RIA81061.1"/>
    <property type="molecule type" value="Genomic_DNA"/>
</dbReference>
<dbReference type="AlphaFoldDB" id="A0A397SE81"/>
<dbReference type="Gene3D" id="1.25.40.420">
    <property type="match status" value="1"/>
</dbReference>
<protein>
    <recommendedName>
        <fullName evidence="1">BACK domain-containing protein</fullName>
    </recommendedName>
</protein>
<dbReference type="Proteomes" id="UP000265703">
    <property type="component" value="Unassembled WGS sequence"/>
</dbReference>
<comment type="caution">
    <text evidence="2">The sequence shown here is derived from an EMBL/GenBank/DDBJ whole genome shotgun (WGS) entry which is preliminary data.</text>
</comment>
<gene>
    <name evidence="2" type="ORF">C1645_881809</name>
</gene>
<dbReference type="OrthoDB" id="6359816at2759"/>
<keyword evidence="3" id="KW-1185">Reference proteome</keyword>
<evidence type="ECO:0000259" key="1">
    <source>
        <dbReference type="Pfam" id="PF07707"/>
    </source>
</evidence>
<dbReference type="Gene3D" id="2.60.120.920">
    <property type="match status" value="1"/>
</dbReference>
<dbReference type="InterPro" id="IPR013320">
    <property type="entry name" value="ConA-like_dom_sf"/>
</dbReference>
<dbReference type="Pfam" id="PF07707">
    <property type="entry name" value="BACK"/>
    <property type="match status" value="1"/>
</dbReference>
<organism evidence="2 3">
    <name type="scientific">Glomus cerebriforme</name>
    <dbReference type="NCBI Taxonomy" id="658196"/>
    <lineage>
        <taxon>Eukaryota</taxon>
        <taxon>Fungi</taxon>
        <taxon>Fungi incertae sedis</taxon>
        <taxon>Mucoromycota</taxon>
        <taxon>Glomeromycotina</taxon>
        <taxon>Glomeromycetes</taxon>
        <taxon>Glomerales</taxon>
        <taxon>Glomeraceae</taxon>
        <taxon>Glomus</taxon>
    </lineage>
</organism>
<evidence type="ECO:0000313" key="2">
    <source>
        <dbReference type="EMBL" id="RIA81061.1"/>
    </source>
</evidence>
<proteinExistence type="predicted"/>
<evidence type="ECO:0000313" key="3">
    <source>
        <dbReference type="Proteomes" id="UP000265703"/>
    </source>
</evidence>
<dbReference type="InterPro" id="IPR011705">
    <property type="entry name" value="BACK"/>
</dbReference>
<dbReference type="SUPFAM" id="SSF49899">
    <property type="entry name" value="Concanavalin A-like lectins/glucanases"/>
    <property type="match status" value="1"/>
</dbReference>
<dbReference type="InterPro" id="IPR043136">
    <property type="entry name" value="B30.2/SPRY_sf"/>
</dbReference>
<reference evidence="2 3" key="1">
    <citation type="submission" date="2018-06" db="EMBL/GenBank/DDBJ databases">
        <title>Comparative genomics reveals the genomic features of Rhizophagus irregularis, R. cerebriforme, R. diaphanum and Gigaspora rosea, and their symbiotic lifestyle signature.</title>
        <authorList>
            <person name="Morin E."/>
            <person name="San Clemente H."/>
            <person name="Chen E.C.H."/>
            <person name="De La Providencia I."/>
            <person name="Hainaut M."/>
            <person name="Kuo A."/>
            <person name="Kohler A."/>
            <person name="Murat C."/>
            <person name="Tang N."/>
            <person name="Roy S."/>
            <person name="Loubradou J."/>
            <person name="Henrissat B."/>
            <person name="Grigoriev I.V."/>
            <person name="Corradi N."/>
            <person name="Roux C."/>
            <person name="Martin F.M."/>
        </authorList>
    </citation>
    <scope>NUCLEOTIDE SEQUENCE [LARGE SCALE GENOMIC DNA]</scope>
    <source>
        <strain evidence="2 3">DAOM 227022</strain>
    </source>
</reference>